<reference evidence="15 17" key="2">
    <citation type="submission" date="2016-10" db="EMBL/GenBank/DDBJ databases">
        <authorList>
            <person name="Varghese N."/>
            <person name="Submissions S."/>
        </authorList>
    </citation>
    <scope>NUCLEOTIDE SEQUENCE [LARGE SCALE GENOMIC DNA]</scope>
    <source>
        <strain evidence="9 21">WG10</strain>
        <strain evidence="10 17">WG2</strain>
        <strain evidence="12 15">WG5</strain>
    </source>
</reference>
<dbReference type="InterPro" id="IPR015424">
    <property type="entry name" value="PyrdxlP-dep_Trfase"/>
</dbReference>
<evidence type="ECO:0000313" key="14">
    <source>
        <dbReference type="EMBL" id="TDX42391.1"/>
    </source>
</evidence>
<dbReference type="Proteomes" id="UP000198612">
    <property type="component" value="Unassembled WGS sequence"/>
</dbReference>
<dbReference type="PANTHER" id="PTHR43488">
    <property type="entry name" value="GLUTAMATE-PYRUVATE AMINOTRANSFERASE ALAA"/>
    <property type="match status" value="1"/>
</dbReference>
<evidence type="ECO:0000256" key="3">
    <source>
        <dbReference type="ARBA" id="ARBA00022576"/>
    </source>
</evidence>
<evidence type="ECO:0000313" key="17">
    <source>
        <dbReference type="Proteomes" id="UP000199519"/>
    </source>
</evidence>
<evidence type="ECO:0000259" key="7">
    <source>
        <dbReference type="Pfam" id="PF00155"/>
    </source>
</evidence>
<evidence type="ECO:0000256" key="2">
    <source>
        <dbReference type="ARBA" id="ARBA00007441"/>
    </source>
</evidence>
<accession>A0A1G6RF08</accession>
<dbReference type="EMBL" id="SOAA01000002">
    <property type="protein sequence ID" value="TDS34681.1"/>
    <property type="molecule type" value="Genomic_DNA"/>
</dbReference>
<keyword evidence="17" id="KW-1185">Reference proteome</keyword>
<dbReference type="Proteomes" id="UP000295758">
    <property type="component" value="Unassembled WGS sequence"/>
</dbReference>
<keyword evidence="3" id="KW-0032">Aminotransferase</keyword>
<dbReference type="EC" id="2.6.1.2" evidence="6"/>
<evidence type="ECO:0000313" key="8">
    <source>
        <dbReference type="EMBL" id="PXV65381.1"/>
    </source>
</evidence>
<dbReference type="GO" id="GO:0004021">
    <property type="term" value="F:L-alanine:2-oxoglutarate aminotransferase activity"/>
    <property type="evidence" value="ECO:0007669"/>
    <property type="project" value="UniProtKB-EC"/>
</dbReference>
<dbReference type="Proteomes" id="UP000295472">
    <property type="component" value="Unassembled WGS sequence"/>
</dbReference>
<dbReference type="EMBL" id="FOHG01000020">
    <property type="protein sequence ID" value="SET04865.1"/>
    <property type="molecule type" value="Genomic_DNA"/>
</dbReference>
<evidence type="ECO:0000313" key="12">
    <source>
        <dbReference type="EMBL" id="SET04865.1"/>
    </source>
</evidence>
<keyword evidence="4" id="KW-0808">Transferase</keyword>
<dbReference type="Proteomes" id="UP000199519">
    <property type="component" value="Unassembled WGS sequence"/>
</dbReference>
<dbReference type="STRING" id="54121.SAMN04515653_102130"/>
<evidence type="ECO:0000313" key="11">
    <source>
        <dbReference type="EMBL" id="SDI14571.1"/>
    </source>
</evidence>
<sequence length="404" mass="45509">MNYIKKSTKLENVCYDIRGPVLNEATRLEEEGYTIYKLNLGNTAPFGLNAPDEIIHDVMYNLKNSQGYCDSQGIFPARKAVMQYYQKKGIMDVEINDIYIGNGVSELITMAMQGLLNNGDEVLIPMPDYPLWTASVNLAGGKAVHYICDEQSKWYPDLDDIRAKVNKKTKAIVVINPNNPTGANYPTEILEGIIEIAKENELIVYSDEIYEKITYNGAEHTSIATLTDEVLIVTFSGLSKSHRVPGFRAGWMMLSGQKYHAESYIEGLKILSSMRLCSNVPSQHAIQTSLGGYQSIDDLVLPGGRLKEQRDLAYKLLIDIPGISCVKPEAGLYLFPKVDTERFNITNDERFILDFLIQEKVLLVQGSGFNWPQPDHFRIVFLPSEKDLKIALGRLKKFLSSYQQ</sequence>
<dbReference type="CDD" id="cd00609">
    <property type="entry name" value="AAT_like"/>
    <property type="match status" value="1"/>
</dbReference>
<feature type="domain" description="Aminotransferase class I/classII large" evidence="7">
    <location>
        <begin position="63"/>
        <end position="395"/>
    </location>
</feature>
<dbReference type="InterPro" id="IPR004839">
    <property type="entry name" value="Aminotransferase_I/II_large"/>
</dbReference>
<dbReference type="SUPFAM" id="SSF53383">
    <property type="entry name" value="PLP-dependent transferases"/>
    <property type="match status" value="1"/>
</dbReference>
<keyword evidence="5" id="KW-0663">Pyridoxal phosphate</keyword>
<gene>
    <name evidence="13" type="ORF">BY453_102118</name>
    <name evidence="14" type="ORF">C7954_12136</name>
    <name evidence="8" type="ORF">C8C78_11440</name>
    <name evidence="9" type="ORF">SAMN04488597_12313</name>
    <name evidence="10" type="ORF">SAMN04488598_12022</name>
    <name evidence="12" type="ORF">SAMN04515652_12022</name>
    <name evidence="11" type="ORF">SAMN04515654_10256</name>
</gene>
<evidence type="ECO:0000313" key="15">
    <source>
        <dbReference type="Proteomes" id="UP000198612"/>
    </source>
</evidence>
<dbReference type="RefSeq" id="WP_073156637.1">
    <property type="nucleotide sequence ID" value="NZ_FMYT01000023.1"/>
</dbReference>
<dbReference type="EMBL" id="FMYT01000023">
    <property type="protein sequence ID" value="SDD03232.1"/>
    <property type="molecule type" value="Genomic_DNA"/>
</dbReference>
<evidence type="ECO:0000313" key="18">
    <source>
        <dbReference type="Proteomes" id="UP000247389"/>
    </source>
</evidence>
<evidence type="ECO:0000256" key="1">
    <source>
        <dbReference type="ARBA" id="ARBA00001933"/>
    </source>
</evidence>
<dbReference type="PANTHER" id="PTHR43488:SF2">
    <property type="entry name" value="GLUTAMATE-PYRUVATE AMINOTRANSFERASE ALAA"/>
    <property type="match status" value="1"/>
</dbReference>
<dbReference type="EMBL" id="FNBJ01000020">
    <property type="protein sequence ID" value="SDF69749.1"/>
    <property type="molecule type" value="Genomic_DNA"/>
</dbReference>
<reference evidence="11 16" key="1">
    <citation type="submission" date="2016-10" db="EMBL/GenBank/DDBJ databases">
        <authorList>
            <person name="de Groot N.N."/>
        </authorList>
    </citation>
    <scope>NUCLEOTIDE SEQUENCE [LARGE SCALE GENOMIC DNA]</scope>
    <source>
        <strain evidence="11 16">WG7</strain>
    </source>
</reference>
<evidence type="ECO:0000313" key="20">
    <source>
        <dbReference type="Proteomes" id="UP000295758"/>
    </source>
</evidence>
<dbReference type="Gene3D" id="3.90.1150.10">
    <property type="entry name" value="Aspartate Aminotransferase, domain 1"/>
    <property type="match status" value="1"/>
</dbReference>
<reference evidence="13 20" key="3">
    <citation type="submission" date="2019-03" db="EMBL/GenBank/DDBJ databases">
        <title>Deep subsurface shale carbon reservoir microbial communities from Ohio and West Virginia, USA.</title>
        <authorList>
            <person name="Wrighton K."/>
        </authorList>
    </citation>
    <scope>NUCLEOTIDE SEQUENCE [LARGE SCALE GENOMIC DNA]</scope>
    <source>
        <strain evidence="13 20">UTICA-S4D12</strain>
    </source>
</reference>
<proteinExistence type="inferred from homology"/>
<comment type="similarity">
    <text evidence="2">Belongs to the class-I pyridoxal-phosphate-dependent aminotransferase family.</text>
</comment>
<organism evidence="9 21">
    <name type="scientific">Halanaerobium congolense</name>
    <dbReference type="NCBI Taxonomy" id="54121"/>
    <lineage>
        <taxon>Bacteria</taxon>
        <taxon>Bacillati</taxon>
        <taxon>Bacillota</taxon>
        <taxon>Clostridia</taxon>
        <taxon>Halanaerobiales</taxon>
        <taxon>Halanaerobiaceae</taxon>
        <taxon>Halanaerobium</taxon>
    </lineage>
</organism>
<dbReference type="Pfam" id="PF00155">
    <property type="entry name" value="Aminotran_1_2"/>
    <property type="match status" value="1"/>
</dbReference>
<evidence type="ECO:0000256" key="4">
    <source>
        <dbReference type="ARBA" id="ARBA00022679"/>
    </source>
</evidence>
<evidence type="ECO:0000256" key="5">
    <source>
        <dbReference type="ARBA" id="ARBA00022898"/>
    </source>
</evidence>
<evidence type="ECO:0000313" key="9">
    <source>
        <dbReference type="EMBL" id="SDD03232.1"/>
    </source>
</evidence>
<dbReference type="Proteomes" id="UP000247389">
    <property type="component" value="Unassembled WGS sequence"/>
</dbReference>
<dbReference type="GeneID" id="57013138"/>
<evidence type="ECO:0000313" key="16">
    <source>
        <dbReference type="Proteomes" id="UP000198945"/>
    </source>
</evidence>
<dbReference type="InterPro" id="IPR015422">
    <property type="entry name" value="PyrdxlP-dep_Trfase_small"/>
</dbReference>
<dbReference type="EMBL" id="SOEF01000021">
    <property type="protein sequence ID" value="TDX42391.1"/>
    <property type="molecule type" value="Genomic_DNA"/>
</dbReference>
<evidence type="ECO:0000313" key="13">
    <source>
        <dbReference type="EMBL" id="TDS34681.1"/>
    </source>
</evidence>
<dbReference type="AlphaFoldDB" id="A0A1G6RF08"/>
<reference evidence="14 19" key="4">
    <citation type="submission" date="2019-03" db="EMBL/GenBank/DDBJ databases">
        <title>Subsurface microbial communities from deep shales in Ohio and West Virginia, USA.</title>
        <authorList>
            <person name="Wrighton K."/>
        </authorList>
    </citation>
    <scope>NUCLEOTIDE SEQUENCE [LARGE SCALE GENOMIC DNA]</scope>
    <source>
        <strain evidence="14 19">DSMZ 11287</strain>
        <strain evidence="8 18">MSL28</strain>
    </source>
</reference>
<evidence type="ECO:0000313" key="10">
    <source>
        <dbReference type="EMBL" id="SDF69749.1"/>
    </source>
</evidence>
<dbReference type="Gene3D" id="3.40.640.10">
    <property type="entry name" value="Type I PLP-dependent aspartate aminotransferase-like (Major domain)"/>
    <property type="match status" value="1"/>
</dbReference>
<name>A0A1G6RF08_9FIRM</name>
<dbReference type="GO" id="GO:0030170">
    <property type="term" value="F:pyridoxal phosphate binding"/>
    <property type="evidence" value="ECO:0007669"/>
    <property type="project" value="InterPro"/>
</dbReference>
<evidence type="ECO:0000313" key="19">
    <source>
        <dbReference type="Proteomes" id="UP000295472"/>
    </source>
</evidence>
<dbReference type="OrthoDB" id="9802328at2"/>
<dbReference type="InterPro" id="IPR015421">
    <property type="entry name" value="PyrdxlP-dep_Trfase_major"/>
</dbReference>
<dbReference type="EMBL" id="QICM01000014">
    <property type="protein sequence ID" value="PXV65381.1"/>
    <property type="molecule type" value="Genomic_DNA"/>
</dbReference>
<comment type="cofactor">
    <cofactor evidence="1">
        <name>pyridoxal 5'-phosphate</name>
        <dbReference type="ChEBI" id="CHEBI:597326"/>
    </cofactor>
</comment>
<protein>
    <recommendedName>
        <fullName evidence="6">alanine transaminase</fullName>
        <ecNumber evidence="6">2.6.1.2</ecNumber>
    </recommendedName>
</protein>
<evidence type="ECO:0000313" key="21">
    <source>
        <dbReference type="Proteomes" id="UP000324896"/>
    </source>
</evidence>
<dbReference type="Proteomes" id="UP000324896">
    <property type="component" value="Unassembled WGS sequence"/>
</dbReference>
<dbReference type="EMBL" id="FNEH01000002">
    <property type="protein sequence ID" value="SDI14571.1"/>
    <property type="molecule type" value="Genomic_DNA"/>
</dbReference>
<dbReference type="Proteomes" id="UP000198945">
    <property type="component" value="Unassembled WGS sequence"/>
</dbReference>
<dbReference type="InterPro" id="IPR051926">
    <property type="entry name" value="Ala_Aminotransferase"/>
</dbReference>
<evidence type="ECO:0000256" key="6">
    <source>
        <dbReference type="ARBA" id="ARBA00026106"/>
    </source>
</evidence>